<evidence type="ECO:0008006" key="4">
    <source>
        <dbReference type="Google" id="ProtNLM"/>
    </source>
</evidence>
<dbReference type="EMBL" id="JAKKSL010000001">
    <property type="protein sequence ID" value="MCI2283646.1"/>
    <property type="molecule type" value="Genomic_DNA"/>
</dbReference>
<feature type="compositionally biased region" description="Low complexity" evidence="1">
    <location>
        <begin position="17"/>
        <end position="26"/>
    </location>
</feature>
<proteinExistence type="predicted"/>
<reference evidence="2" key="1">
    <citation type="submission" date="2022-01" db="EMBL/GenBank/DDBJ databases">
        <title>Colwellia maritima, isolated from seawater.</title>
        <authorList>
            <person name="Kristyanto S."/>
            <person name="Jung J."/>
            <person name="Jeon C.O."/>
        </authorList>
    </citation>
    <scope>NUCLEOTIDE SEQUENCE</scope>
    <source>
        <strain evidence="2">MSW7</strain>
    </source>
</reference>
<name>A0ABS9X2F6_9GAMM</name>
<feature type="region of interest" description="Disordered" evidence="1">
    <location>
        <begin position="1"/>
        <end position="50"/>
    </location>
</feature>
<organism evidence="2 3">
    <name type="scientific">Colwellia maritima</name>
    <dbReference type="NCBI Taxonomy" id="2912588"/>
    <lineage>
        <taxon>Bacteria</taxon>
        <taxon>Pseudomonadati</taxon>
        <taxon>Pseudomonadota</taxon>
        <taxon>Gammaproteobacteria</taxon>
        <taxon>Alteromonadales</taxon>
        <taxon>Colwelliaceae</taxon>
        <taxon>Colwellia</taxon>
    </lineage>
</organism>
<protein>
    <recommendedName>
        <fullName evidence="4">Anti-sigma-28 factor FlgM C-terminal domain-containing protein</fullName>
    </recommendedName>
</protein>
<evidence type="ECO:0000256" key="1">
    <source>
        <dbReference type="SAM" id="MobiDB-lite"/>
    </source>
</evidence>
<accession>A0ABS9X2F6</accession>
<comment type="caution">
    <text evidence="2">The sequence shown here is derived from an EMBL/GenBank/DDBJ whole genome shotgun (WGS) entry which is preliminary data.</text>
</comment>
<gene>
    <name evidence="2" type="ORF">L3081_09910</name>
</gene>
<keyword evidence="3" id="KW-1185">Reference proteome</keyword>
<feature type="region of interest" description="Disordered" evidence="1">
    <location>
        <begin position="66"/>
        <end position="90"/>
    </location>
</feature>
<dbReference type="RefSeq" id="WP_242285403.1">
    <property type="nucleotide sequence ID" value="NZ_JAKKSL010000001.1"/>
</dbReference>
<evidence type="ECO:0000313" key="2">
    <source>
        <dbReference type="EMBL" id="MCI2283646.1"/>
    </source>
</evidence>
<evidence type="ECO:0000313" key="3">
    <source>
        <dbReference type="Proteomes" id="UP001139646"/>
    </source>
</evidence>
<sequence>MNISSANSATAMLGRLSSASTRSQSSTPINESVRSLDVNKAQGQPSKGVTPEIVIDEQAIEQFKENQTSPLAFSQSNNVKFSPADQDQPSAKNEIAVAHYQAIGNLSERESVQKLFGVDLLA</sequence>
<dbReference type="Proteomes" id="UP001139646">
    <property type="component" value="Unassembled WGS sequence"/>
</dbReference>
<feature type="compositionally biased region" description="Polar residues" evidence="1">
    <location>
        <begin position="1"/>
        <end position="10"/>
    </location>
</feature>